<evidence type="ECO:0000256" key="1">
    <source>
        <dbReference type="SAM" id="Phobius"/>
    </source>
</evidence>
<evidence type="ECO:0000313" key="2">
    <source>
        <dbReference type="EMBL" id="AGS51829.1"/>
    </source>
</evidence>
<protein>
    <submittedName>
        <fullName evidence="2">Uncharacterized protein</fullName>
    </submittedName>
</protein>
<organism evidence="2">
    <name type="scientific">uncultured bacterium contig00066</name>
    <dbReference type="NCBI Taxonomy" id="1181548"/>
    <lineage>
        <taxon>Bacteria</taxon>
        <taxon>environmental samples</taxon>
    </lineage>
</organism>
<proteinExistence type="predicted"/>
<keyword evidence="1" id="KW-0472">Membrane</keyword>
<keyword evidence="1" id="KW-1133">Transmembrane helix</keyword>
<feature type="transmembrane region" description="Helical" evidence="1">
    <location>
        <begin position="53"/>
        <end position="72"/>
    </location>
</feature>
<name>A0A806KGA2_9BACT</name>
<feature type="transmembrane region" description="Helical" evidence="1">
    <location>
        <begin position="12"/>
        <end position="33"/>
    </location>
</feature>
<reference evidence="2" key="1">
    <citation type="submission" date="2012-03" db="EMBL/GenBank/DDBJ databases">
        <title>Functional metagenomics reveals considerable lignocellulase gene clusters in the gut microbiome of a wood-feeding higher termite.</title>
        <authorList>
            <person name="Liu N."/>
        </authorList>
    </citation>
    <scope>NUCLEOTIDE SEQUENCE</scope>
</reference>
<sequence length="594" mass="66329">MKINFEKLTTPQYIFFIYVIAASALIMVFRFILPGSEPPLEIFARNWRIIQGLLEVFNFFPALALSALILPFGLSAFEENYQSFSEIFFKRLIVSVVLAICAAVIYGLVYFLVLPTVKNNEENMRFEGEVYQLAKTYAQERGAEGNWQEASQFLAICDVIWPNSPSLEGLRTDIEVNLQKAQATESREESQARAALSRDWRGADVSALPGSQQPVDATQAITLGRTAFNETRYYDAHWLATLAGRLAIPGSPEAATAARLASEAWNMIASQAPNRMETRLYQLYNLKLSGYQAMQSSDWIRAFYIFQELLSLTPDDPDAANFYAASELGAKEYAFFIDEMELSLGTIQTGALFSLPAAGQTSSQNGRAVLRFSSLTTSADVSYGMGVEYMAFDANSVPTASVRSRYAKLLPVTLDEKEHVLILMHALDRYDQNNSYDSEWLLGAKIPGGIILNVSYEDLLLFSHIRRGLPNLQIDELFLASGKVEAAGYVYQIFDAEILNRIGTVIFLLPMAVIVIVLGWRYRVKAKPRYVFILMLPVLPVVFHGFVFLYRSVFNTLGIWLVLSIGFTAALVVYIFVAAVIMLVSLIVLAAQHS</sequence>
<dbReference type="EMBL" id="JQ844172">
    <property type="protein sequence ID" value="AGS51829.1"/>
    <property type="molecule type" value="Genomic_DNA"/>
</dbReference>
<feature type="transmembrane region" description="Helical" evidence="1">
    <location>
        <begin position="557"/>
        <end position="590"/>
    </location>
</feature>
<feature type="transmembrane region" description="Helical" evidence="1">
    <location>
        <begin position="530"/>
        <end position="551"/>
    </location>
</feature>
<feature type="transmembrane region" description="Helical" evidence="1">
    <location>
        <begin position="498"/>
        <end position="518"/>
    </location>
</feature>
<keyword evidence="1" id="KW-0812">Transmembrane</keyword>
<dbReference type="AlphaFoldDB" id="A0A806KGA2"/>
<feature type="transmembrane region" description="Helical" evidence="1">
    <location>
        <begin position="92"/>
        <end position="113"/>
    </location>
</feature>
<accession>A0A806KGA2</accession>